<dbReference type="Proteomes" id="UP000264883">
    <property type="component" value="Chromosome"/>
</dbReference>
<dbReference type="RefSeq" id="WP_119864487.1">
    <property type="nucleotide sequence ID" value="NZ_CP016786.1"/>
</dbReference>
<reference evidence="8 9" key="1">
    <citation type="submission" date="2016-08" db="EMBL/GenBank/DDBJ databases">
        <title>Complete Genome Sequence Of The Indigo Reducing Clostridium isatidis DSM15098.</title>
        <authorList>
            <person name="Little G.T."/>
            <person name="Minton N.P."/>
        </authorList>
    </citation>
    <scope>NUCLEOTIDE SEQUENCE [LARGE SCALE GENOMIC DNA]</scope>
    <source>
        <strain evidence="8 9">DSM 15098</strain>
    </source>
</reference>
<dbReference type="PROSITE" id="PS51918">
    <property type="entry name" value="RADICAL_SAM"/>
    <property type="match status" value="1"/>
</dbReference>
<dbReference type="InterPro" id="IPR023867">
    <property type="entry name" value="Sulphatase_maturase_rSAM"/>
</dbReference>
<dbReference type="InterPro" id="IPR013785">
    <property type="entry name" value="Aldolase_TIM"/>
</dbReference>
<keyword evidence="5" id="KW-0408">Iron</keyword>
<dbReference type="InterPro" id="IPR007197">
    <property type="entry name" value="rSAM"/>
</dbReference>
<evidence type="ECO:0000256" key="2">
    <source>
        <dbReference type="ARBA" id="ARBA00022485"/>
    </source>
</evidence>
<dbReference type="OrthoDB" id="9808591at2"/>
<comment type="cofactor">
    <cofactor evidence="1">
        <name>[4Fe-4S] cluster</name>
        <dbReference type="ChEBI" id="CHEBI:49883"/>
    </cofactor>
</comment>
<dbReference type="KEGG" id="cia:BEN51_02295"/>
<gene>
    <name evidence="8" type="ORF">BEN51_02295</name>
</gene>
<proteinExistence type="predicted"/>
<dbReference type="UniPathway" id="UPA00782"/>
<dbReference type="GO" id="GO:0016491">
    <property type="term" value="F:oxidoreductase activity"/>
    <property type="evidence" value="ECO:0007669"/>
    <property type="project" value="InterPro"/>
</dbReference>
<dbReference type="GO" id="GO:0046872">
    <property type="term" value="F:metal ion binding"/>
    <property type="evidence" value="ECO:0007669"/>
    <property type="project" value="UniProtKB-KW"/>
</dbReference>
<evidence type="ECO:0000259" key="7">
    <source>
        <dbReference type="PROSITE" id="PS51918"/>
    </source>
</evidence>
<dbReference type="Pfam" id="PF04055">
    <property type="entry name" value="Radical_SAM"/>
    <property type="match status" value="1"/>
</dbReference>
<keyword evidence="6" id="KW-0411">Iron-sulfur</keyword>
<keyword evidence="3" id="KW-0949">S-adenosyl-L-methionine</keyword>
<evidence type="ECO:0000313" key="9">
    <source>
        <dbReference type="Proteomes" id="UP000264883"/>
    </source>
</evidence>
<dbReference type="SFLD" id="SFLDG01384">
    <property type="entry name" value="thioether_bond_formation_requi"/>
    <property type="match status" value="1"/>
</dbReference>
<dbReference type="InterPro" id="IPR023885">
    <property type="entry name" value="4Fe4S-binding_SPASM_dom"/>
</dbReference>
<evidence type="ECO:0000256" key="6">
    <source>
        <dbReference type="ARBA" id="ARBA00023014"/>
    </source>
</evidence>
<keyword evidence="9" id="KW-1185">Reference proteome</keyword>
<dbReference type="GO" id="GO:0051539">
    <property type="term" value="F:4 iron, 4 sulfur cluster binding"/>
    <property type="evidence" value="ECO:0007669"/>
    <property type="project" value="UniProtKB-KW"/>
</dbReference>
<dbReference type="EMBL" id="CP016786">
    <property type="protein sequence ID" value="ASW42355.1"/>
    <property type="molecule type" value="Genomic_DNA"/>
</dbReference>
<organism evidence="8 9">
    <name type="scientific">Clostridium isatidis</name>
    <dbReference type="NCBI Taxonomy" id="182773"/>
    <lineage>
        <taxon>Bacteria</taxon>
        <taxon>Bacillati</taxon>
        <taxon>Bacillota</taxon>
        <taxon>Clostridia</taxon>
        <taxon>Eubacteriales</taxon>
        <taxon>Clostridiaceae</taxon>
        <taxon>Clostridium</taxon>
    </lineage>
</organism>
<dbReference type="PANTHER" id="PTHR43787">
    <property type="entry name" value="FEMO COFACTOR BIOSYNTHESIS PROTEIN NIFB-RELATED"/>
    <property type="match status" value="1"/>
</dbReference>
<evidence type="ECO:0000313" key="8">
    <source>
        <dbReference type="EMBL" id="ASW42355.1"/>
    </source>
</evidence>
<dbReference type="Gene3D" id="3.20.20.70">
    <property type="entry name" value="Aldolase class I"/>
    <property type="match status" value="1"/>
</dbReference>
<evidence type="ECO:0000256" key="1">
    <source>
        <dbReference type="ARBA" id="ARBA00001966"/>
    </source>
</evidence>
<evidence type="ECO:0000256" key="5">
    <source>
        <dbReference type="ARBA" id="ARBA00023004"/>
    </source>
</evidence>
<keyword evidence="2" id="KW-0004">4Fe-4S</keyword>
<dbReference type="NCBIfam" id="TIGR04085">
    <property type="entry name" value="rSAM_more_4Fe4S"/>
    <property type="match status" value="1"/>
</dbReference>
<name>A0A343J9Z7_9CLOT</name>
<protein>
    <recommendedName>
        <fullName evidence="7">Radical SAM core domain-containing protein</fullName>
    </recommendedName>
</protein>
<sequence length="459" mass="52829">MCRVSKNNIYLKLKKDPEKYLLVQGYRGSFDVVDRSIAEALCNGEKNLEYLKTLSDEDREILTKRGYLTSATEAEEEEIISKISDILNRVSKNTLTITIMPTYNCNFRCEYCFEQNLLKKGKEWLSGKMTAEIVDSIFIQLDKYKKAGKKISSVYLFGGEPLLRNNKDIVEYICKKCREAEIPISCISNGYDLDKYIDLLKEYKFDKIQITVDGIGKEHDKRRFLAGGQGTYNRIMNNIQLALDNGINITVRTNVNKKNTDSIEVLINEYKKRGWVGMKNFNYYFKATLRCYEEIGTALSDVELMHQLAEQYGDTPQRFQFNTIYQGLSNSIGYMLKNNSIAPLRSGYCGAHTGMYTIDPYGDIYPCWDVLAQDDCKIGKVDLEKNEFIFNDNHDKWKKRTVDKIEDCKECKYKLFCGGGCSAQAKVVSNDINRAYCDDFTNIFDEVVVEIVEKNLQIS</sequence>
<dbReference type="SFLD" id="SFLDS00029">
    <property type="entry name" value="Radical_SAM"/>
    <property type="match status" value="1"/>
</dbReference>
<accession>A0A343J9Z7</accession>
<dbReference type="SFLD" id="SFLDG01067">
    <property type="entry name" value="SPASM/twitch_domain_containing"/>
    <property type="match status" value="1"/>
</dbReference>
<evidence type="ECO:0000256" key="4">
    <source>
        <dbReference type="ARBA" id="ARBA00022723"/>
    </source>
</evidence>
<keyword evidence="4" id="KW-0479">Metal-binding</keyword>
<dbReference type="SUPFAM" id="SSF102114">
    <property type="entry name" value="Radical SAM enzymes"/>
    <property type="match status" value="1"/>
</dbReference>
<dbReference type="InterPro" id="IPR058240">
    <property type="entry name" value="rSAM_sf"/>
</dbReference>
<dbReference type="CDD" id="cd01335">
    <property type="entry name" value="Radical_SAM"/>
    <property type="match status" value="1"/>
</dbReference>
<dbReference type="PANTHER" id="PTHR43787:SF3">
    <property type="entry name" value="ARYLSULFATASE REGULATORY PROTEIN"/>
    <property type="match status" value="1"/>
</dbReference>
<evidence type="ECO:0000256" key="3">
    <source>
        <dbReference type="ARBA" id="ARBA00022691"/>
    </source>
</evidence>
<dbReference type="AlphaFoldDB" id="A0A343J9Z7"/>
<feature type="domain" description="Radical SAM core" evidence="7">
    <location>
        <begin position="89"/>
        <end position="315"/>
    </location>
</feature>
<dbReference type="SFLD" id="SFLDG01386">
    <property type="entry name" value="main_SPASM_domain-containing"/>
    <property type="match status" value="1"/>
</dbReference>